<dbReference type="EMBL" id="BMYD01000001">
    <property type="protein sequence ID" value="GHA77482.1"/>
    <property type="molecule type" value="Genomic_DNA"/>
</dbReference>
<gene>
    <name evidence="1" type="ORF">GCM10007067_13640</name>
</gene>
<dbReference type="AlphaFoldDB" id="A0A918SY03"/>
<comment type="caution">
    <text evidence="1">The sequence shown here is derived from an EMBL/GenBank/DDBJ whole genome shotgun (WGS) entry which is preliminary data.</text>
</comment>
<evidence type="ECO:0000313" key="1">
    <source>
        <dbReference type="EMBL" id="GHA77482.1"/>
    </source>
</evidence>
<name>A0A918SY03_9GAMM</name>
<protein>
    <submittedName>
        <fullName evidence="1">Uncharacterized protein</fullName>
    </submittedName>
</protein>
<dbReference type="Proteomes" id="UP000646426">
    <property type="component" value="Unassembled WGS sequence"/>
</dbReference>
<proteinExistence type="predicted"/>
<reference evidence="1" key="2">
    <citation type="submission" date="2020-09" db="EMBL/GenBank/DDBJ databases">
        <authorList>
            <person name="Sun Q."/>
            <person name="Kim S."/>
        </authorList>
    </citation>
    <scope>NUCLEOTIDE SEQUENCE</scope>
    <source>
        <strain evidence="1">KCTC 23077</strain>
    </source>
</reference>
<organism evidence="1 2">
    <name type="scientific">Cognatilysobacter bugurensis</name>
    <dbReference type="NCBI Taxonomy" id="543356"/>
    <lineage>
        <taxon>Bacteria</taxon>
        <taxon>Pseudomonadati</taxon>
        <taxon>Pseudomonadota</taxon>
        <taxon>Gammaproteobacteria</taxon>
        <taxon>Lysobacterales</taxon>
        <taxon>Lysobacteraceae</taxon>
        <taxon>Cognatilysobacter</taxon>
    </lineage>
</organism>
<dbReference type="RefSeq" id="WP_189454546.1">
    <property type="nucleotide sequence ID" value="NZ_BMYD01000001.1"/>
</dbReference>
<reference evidence="1" key="1">
    <citation type="journal article" date="2014" name="Int. J. Syst. Evol. Microbiol.">
        <title>Complete genome sequence of Corynebacterium casei LMG S-19264T (=DSM 44701T), isolated from a smear-ripened cheese.</title>
        <authorList>
            <consortium name="US DOE Joint Genome Institute (JGI-PGF)"/>
            <person name="Walter F."/>
            <person name="Albersmeier A."/>
            <person name="Kalinowski J."/>
            <person name="Ruckert C."/>
        </authorList>
    </citation>
    <scope>NUCLEOTIDE SEQUENCE</scope>
    <source>
        <strain evidence="1">KCTC 23077</strain>
    </source>
</reference>
<evidence type="ECO:0000313" key="2">
    <source>
        <dbReference type="Proteomes" id="UP000646426"/>
    </source>
</evidence>
<accession>A0A918SY03</accession>
<sequence length="194" mass="22175">MDKNATRTLREHRKRLHEAGERAYAYEIEHDPKNRLCKTLCPHLRAAGFDVTPAAKRTQLKRIIGLLFAAQDHRPMFHVEGTELPLCWNSPKNWEFAYIKYEWGHVMSRNQNAASCHSLENLGLYSARCNQHIQTSLDVPELMQYGGIIAQRVSIVLTNRRKLFASQAWQEAVSALREISPNNSSKPNPLRGSA</sequence>
<keyword evidence="2" id="KW-1185">Reference proteome</keyword>